<comment type="similarity">
    <text evidence="1">Belongs to the short-chain dehydrogenases/reductases (SDR) family.</text>
</comment>
<protein>
    <submittedName>
        <fullName evidence="3">3-ketoacyl-ACP reductase</fullName>
    </submittedName>
</protein>
<dbReference type="PANTHER" id="PTHR43477:SF1">
    <property type="entry name" value="DIHYDROANTICAPSIN 7-DEHYDROGENASE"/>
    <property type="match status" value="1"/>
</dbReference>
<dbReference type="Gene3D" id="3.40.50.720">
    <property type="entry name" value="NAD(P)-binding Rossmann-like Domain"/>
    <property type="match status" value="1"/>
</dbReference>
<evidence type="ECO:0000256" key="2">
    <source>
        <dbReference type="ARBA" id="ARBA00023002"/>
    </source>
</evidence>
<gene>
    <name evidence="3" type="ORF">TS85_12235</name>
</gene>
<organism evidence="3 4">
    <name type="scientific">Sphingomonas hengshuiensis</name>
    <dbReference type="NCBI Taxonomy" id="1609977"/>
    <lineage>
        <taxon>Bacteria</taxon>
        <taxon>Pseudomonadati</taxon>
        <taxon>Pseudomonadota</taxon>
        <taxon>Alphaproteobacteria</taxon>
        <taxon>Sphingomonadales</taxon>
        <taxon>Sphingomonadaceae</taxon>
        <taxon>Sphingomonas</taxon>
    </lineage>
</organism>
<evidence type="ECO:0000313" key="3">
    <source>
        <dbReference type="EMBL" id="AJP72391.1"/>
    </source>
</evidence>
<dbReference type="PRINTS" id="PR00081">
    <property type="entry name" value="GDHRDH"/>
</dbReference>
<dbReference type="AlphaFoldDB" id="A0A7U4J8V1"/>
<proteinExistence type="inferred from homology"/>
<accession>A0A7U4J8V1</accession>
<dbReference type="Pfam" id="PF13561">
    <property type="entry name" value="adh_short_C2"/>
    <property type="match status" value="1"/>
</dbReference>
<dbReference type="EMBL" id="CP010836">
    <property type="protein sequence ID" value="AJP72391.1"/>
    <property type="molecule type" value="Genomic_DNA"/>
</dbReference>
<evidence type="ECO:0000256" key="1">
    <source>
        <dbReference type="ARBA" id="ARBA00006484"/>
    </source>
</evidence>
<reference evidence="3 4" key="2">
    <citation type="submission" date="2015-02" db="EMBL/GenBank/DDBJ databases">
        <title>The complete genome of Sphingomonas hengshuiensis sp. WHSC-8 isolated from soil of Hengshui Lake.</title>
        <authorList>
            <person name="Wei S."/>
            <person name="Guo J."/>
            <person name="Su C."/>
            <person name="Wu R."/>
            <person name="Zhang Z."/>
            <person name="Liang K."/>
            <person name="Li H."/>
            <person name="Wang T."/>
            <person name="Liu H."/>
            <person name="Zhang C."/>
            <person name="Li Z."/>
            <person name="Wang Q."/>
            <person name="Meng J."/>
        </authorList>
    </citation>
    <scope>NUCLEOTIDE SEQUENCE [LARGE SCALE GENOMIC DNA]</scope>
    <source>
        <strain evidence="3 4">WHSC-8</strain>
    </source>
</reference>
<evidence type="ECO:0000313" key="4">
    <source>
        <dbReference type="Proteomes" id="UP000032300"/>
    </source>
</evidence>
<keyword evidence="2" id="KW-0560">Oxidoreductase</keyword>
<keyword evidence="4" id="KW-1185">Reference proteome</keyword>
<dbReference type="SUPFAM" id="SSF51735">
    <property type="entry name" value="NAD(P)-binding Rossmann-fold domains"/>
    <property type="match status" value="1"/>
</dbReference>
<reference evidence="3 4" key="1">
    <citation type="journal article" date="2015" name="Int. J. Syst. Evol. Microbiol.">
        <title>Sphingomonas hengshuiensis sp. nov., isolated from lake wetland.</title>
        <authorList>
            <person name="Wei S."/>
            <person name="Wang T."/>
            <person name="Liu H."/>
            <person name="Zhang C."/>
            <person name="Guo J."/>
            <person name="Wang Q."/>
            <person name="Liang K."/>
            <person name="Zhang Z."/>
        </authorList>
    </citation>
    <scope>NUCLEOTIDE SEQUENCE [LARGE SCALE GENOMIC DNA]</scope>
    <source>
        <strain evidence="3 4">WHSC-8</strain>
    </source>
</reference>
<dbReference type="PRINTS" id="PR00080">
    <property type="entry name" value="SDRFAMILY"/>
</dbReference>
<dbReference type="KEGG" id="sphi:TS85_12235"/>
<dbReference type="CDD" id="cd05233">
    <property type="entry name" value="SDR_c"/>
    <property type="match status" value="1"/>
</dbReference>
<dbReference type="Proteomes" id="UP000032300">
    <property type="component" value="Chromosome"/>
</dbReference>
<dbReference type="InterPro" id="IPR051122">
    <property type="entry name" value="SDR_DHRS6-like"/>
</dbReference>
<dbReference type="RefSeq" id="WP_044332482.1">
    <property type="nucleotide sequence ID" value="NZ_CP010836.1"/>
</dbReference>
<dbReference type="InterPro" id="IPR002347">
    <property type="entry name" value="SDR_fam"/>
</dbReference>
<dbReference type="PANTHER" id="PTHR43477">
    <property type="entry name" value="DIHYDROANTICAPSIN 7-DEHYDROGENASE"/>
    <property type="match status" value="1"/>
</dbReference>
<dbReference type="InterPro" id="IPR036291">
    <property type="entry name" value="NAD(P)-bd_dom_sf"/>
</dbReference>
<dbReference type="FunFam" id="3.40.50.720:FF:000084">
    <property type="entry name" value="Short-chain dehydrogenase reductase"/>
    <property type="match status" value="1"/>
</dbReference>
<name>A0A7U4J8V1_9SPHN</name>
<dbReference type="OrthoDB" id="9789398at2"/>
<sequence>MSGRSVLVTAGAANIGLAIALLFHERGDRVAVCDVDPEALARAAAAGLDAHHADVSDAGAVDALVAGLPPVEILVNNAGLAGPVGGIESNDPEAWARCFAVNVHGAFHTIRAVTPAMRAAGRGVIVNISTASVVTGLPNRTAYIASKYALEGMTKNCARELGPAGIRVNAIRPGFMDTDRMRGIMARIAGERGLPVEQVEAEALGYISLRAKVQPREIGEMAHFLASDAARSVTGQIVGVDGNAEWEG</sequence>
<dbReference type="GO" id="GO:0016491">
    <property type="term" value="F:oxidoreductase activity"/>
    <property type="evidence" value="ECO:0007669"/>
    <property type="project" value="UniProtKB-KW"/>
</dbReference>